<evidence type="ECO:0000313" key="3">
    <source>
        <dbReference type="Proteomes" id="UP001066276"/>
    </source>
</evidence>
<proteinExistence type="predicted"/>
<dbReference type="EMBL" id="JANPWB010000009">
    <property type="protein sequence ID" value="KAJ1151730.1"/>
    <property type="molecule type" value="Genomic_DNA"/>
</dbReference>
<accession>A0AAV7RLS9</accession>
<sequence length="252" mass="27316">MRIMGLFSIVAKSTRGLYTGVSAHQKKGIWRAIAKDILTLGVYGRQSTHCRKRREDLRRWAQKMAEAQLGMAFQRGRGARRTRILAVAYPELDGHLGASQQQQGASYGGGTEAPATVGAASHRTQEAESNDGEGTSGTEGEGSTTAETGGDSSDSSSNGSSLVVADTYVHTPATGKVVDTPELDPNMVTFIKKFTKDSRKGLDSVWKRCRDKLLDISGPITKILELEVQAKEANSLLDPDTVLEWAHYVYRA</sequence>
<keyword evidence="3" id="KW-1185">Reference proteome</keyword>
<protein>
    <submittedName>
        <fullName evidence="2">Uncharacterized protein</fullName>
    </submittedName>
</protein>
<dbReference type="Proteomes" id="UP001066276">
    <property type="component" value="Chromosome 5"/>
</dbReference>
<feature type="compositionally biased region" description="Low complexity" evidence="1">
    <location>
        <begin position="141"/>
        <end position="160"/>
    </location>
</feature>
<feature type="region of interest" description="Disordered" evidence="1">
    <location>
        <begin position="97"/>
        <end position="160"/>
    </location>
</feature>
<evidence type="ECO:0000256" key="1">
    <source>
        <dbReference type="SAM" id="MobiDB-lite"/>
    </source>
</evidence>
<dbReference type="AlphaFoldDB" id="A0AAV7RLS9"/>
<evidence type="ECO:0000313" key="2">
    <source>
        <dbReference type="EMBL" id="KAJ1151730.1"/>
    </source>
</evidence>
<organism evidence="2 3">
    <name type="scientific">Pleurodeles waltl</name>
    <name type="common">Iberian ribbed newt</name>
    <dbReference type="NCBI Taxonomy" id="8319"/>
    <lineage>
        <taxon>Eukaryota</taxon>
        <taxon>Metazoa</taxon>
        <taxon>Chordata</taxon>
        <taxon>Craniata</taxon>
        <taxon>Vertebrata</taxon>
        <taxon>Euteleostomi</taxon>
        <taxon>Amphibia</taxon>
        <taxon>Batrachia</taxon>
        <taxon>Caudata</taxon>
        <taxon>Salamandroidea</taxon>
        <taxon>Salamandridae</taxon>
        <taxon>Pleurodelinae</taxon>
        <taxon>Pleurodeles</taxon>
    </lineage>
</organism>
<gene>
    <name evidence="2" type="ORF">NDU88_004510</name>
</gene>
<reference evidence="2" key="1">
    <citation type="journal article" date="2022" name="bioRxiv">
        <title>Sequencing and chromosome-scale assembly of the giantPleurodeles waltlgenome.</title>
        <authorList>
            <person name="Brown T."/>
            <person name="Elewa A."/>
            <person name="Iarovenko S."/>
            <person name="Subramanian E."/>
            <person name="Araus A.J."/>
            <person name="Petzold A."/>
            <person name="Susuki M."/>
            <person name="Suzuki K.-i.T."/>
            <person name="Hayashi T."/>
            <person name="Toyoda A."/>
            <person name="Oliveira C."/>
            <person name="Osipova E."/>
            <person name="Leigh N.D."/>
            <person name="Simon A."/>
            <person name="Yun M.H."/>
        </authorList>
    </citation>
    <scope>NUCLEOTIDE SEQUENCE</scope>
    <source>
        <strain evidence="2">20211129_DDA</strain>
        <tissue evidence="2">Liver</tissue>
    </source>
</reference>
<name>A0AAV7RLS9_PLEWA</name>
<comment type="caution">
    <text evidence="2">The sequence shown here is derived from an EMBL/GenBank/DDBJ whole genome shotgun (WGS) entry which is preliminary data.</text>
</comment>